<dbReference type="Proteomes" id="UP000054937">
    <property type="component" value="Unassembled WGS sequence"/>
</dbReference>
<feature type="compositionally biased region" description="Low complexity" evidence="1">
    <location>
        <begin position="676"/>
        <end position="703"/>
    </location>
</feature>
<dbReference type="EMBL" id="LDAU01000124">
    <property type="protein sequence ID" value="KRX03865.1"/>
    <property type="molecule type" value="Genomic_DNA"/>
</dbReference>
<feature type="compositionally biased region" description="Low complexity" evidence="1">
    <location>
        <begin position="446"/>
        <end position="470"/>
    </location>
</feature>
<feature type="compositionally biased region" description="Basic and acidic residues" evidence="1">
    <location>
        <begin position="407"/>
        <end position="437"/>
    </location>
</feature>
<feature type="domain" description="BTB" evidence="2">
    <location>
        <begin position="211"/>
        <end position="276"/>
    </location>
</feature>
<feature type="compositionally biased region" description="Low complexity" evidence="1">
    <location>
        <begin position="480"/>
        <end position="507"/>
    </location>
</feature>
<evidence type="ECO:0000313" key="4">
    <source>
        <dbReference type="Proteomes" id="UP000054937"/>
    </source>
</evidence>
<dbReference type="AlphaFoldDB" id="A0A0V0QND8"/>
<reference evidence="3 4" key="1">
    <citation type="journal article" date="2015" name="Sci. Rep.">
        <title>Genome of the facultative scuticociliatosis pathogen Pseudocohnilembus persalinus provides insight into its virulence through horizontal gene transfer.</title>
        <authorList>
            <person name="Xiong J."/>
            <person name="Wang G."/>
            <person name="Cheng J."/>
            <person name="Tian M."/>
            <person name="Pan X."/>
            <person name="Warren A."/>
            <person name="Jiang C."/>
            <person name="Yuan D."/>
            <person name="Miao W."/>
        </authorList>
    </citation>
    <scope>NUCLEOTIDE SEQUENCE [LARGE SCALE GENOMIC DNA]</scope>
    <source>
        <strain evidence="3">36N120E</strain>
    </source>
</reference>
<dbReference type="InterPro" id="IPR011333">
    <property type="entry name" value="SKP1/BTB/POZ_sf"/>
</dbReference>
<feature type="region of interest" description="Disordered" evidence="1">
    <location>
        <begin position="653"/>
        <end position="707"/>
    </location>
</feature>
<dbReference type="InterPro" id="IPR000210">
    <property type="entry name" value="BTB/POZ_dom"/>
</dbReference>
<dbReference type="OMA" id="FNNEHIH"/>
<name>A0A0V0QND8_PSEPJ</name>
<feature type="region of interest" description="Disordered" evidence="1">
    <location>
        <begin position="1"/>
        <end position="56"/>
    </location>
</feature>
<dbReference type="InParanoid" id="A0A0V0QND8"/>
<evidence type="ECO:0000256" key="1">
    <source>
        <dbReference type="SAM" id="MobiDB-lite"/>
    </source>
</evidence>
<evidence type="ECO:0000313" key="3">
    <source>
        <dbReference type="EMBL" id="KRX03865.1"/>
    </source>
</evidence>
<keyword evidence="4" id="KW-1185">Reference proteome</keyword>
<gene>
    <name evidence="3" type="ORF">PPERSA_04743</name>
</gene>
<dbReference type="Gene3D" id="3.30.710.10">
    <property type="entry name" value="Potassium Channel Kv1.1, Chain A"/>
    <property type="match status" value="1"/>
</dbReference>
<evidence type="ECO:0000259" key="2">
    <source>
        <dbReference type="PROSITE" id="PS50097"/>
    </source>
</evidence>
<proteinExistence type="predicted"/>
<feature type="compositionally biased region" description="Polar residues" evidence="1">
    <location>
        <begin position="654"/>
        <end position="665"/>
    </location>
</feature>
<dbReference type="SUPFAM" id="SSF54695">
    <property type="entry name" value="POZ domain"/>
    <property type="match status" value="1"/>
</dbReference>
<protein>
    <submittedName>
        <fullName evidence="3">BTB/POZ fold</fullName>
    </submittedName>
</protein>
<accession>A0A0V0QND8</accession>
<sequence length="778" mass="92233">MRQTNQQQIDKSKTPTNPLPNQVPQSMHYQPQLSQNLPNSYSQTPPGLGYSNISSQQLPNENQNYVYQNTAHQQNIPMPINDQQFQNQQPFQPQQQYFYQQNQSGQPNISAQNGFFQHNLQQQQQLQQNPQQLQGAFQPQLPQQFGQNFIPPHPLQHQQFVQTTNEISENIDDKVQQLPSQDQLTENQQLELKLNKSNTKLIPLFPNDPYGDFEFKINGKIYVLQKHLLSFYSEYFKGLCNPKFCLSSIGINRDFNNEHIHNILSLFYGQVIQVKREQIPSYQCIIDFIKLKNLIIKICQGDQLSQQLTQQLQVNDQISQQQTEELQNKKKKQQLKQQLELESKAKQIREQKKQQEIEEQKLNLQKQKELQKQEQQKKKQQQKLEEQKLDLQKQKEQQKKKQQQQLEEQRKQLDEQRKQKEKEQEKIKNQQKLDEFKKKKNEKKQQQLNKETQQKQAYFLKQQNQNQNSNHFSGNSDTLRQNQPIQQRNSNRQQQQQTQSRPRQANQFISNQNDYPLWEEDQAEIEKEQQKIQENDNNLLLKNDWPALIKLEENQKIQIEKIITDDLKCDLSKTKPVFNINANTKSENFSTLQKAMRKKASYIFLIQNLCADQNNNKLFGFVTKKSPNSKFTHDDSMFLFSFDLKTNEFKKFTQKNSKPFQNGALNQDGEEEEKQQQNQQQQTEENLQENQQENLQENSQKNNPNNYTYRISENYIIIGSRQEIIIPENPYQNQTYCSLSGLFACKDFPRNNNEKQIEALTGEQYFFIDNFLVLKCSA</sequence>
<organism evidence="3 4">
    <name type="scientific">Pseudocohnilembus persalinus</name>
    <name type="common">Ciliate</name>
    <dbReference type="NCBI Taxonomy" id="266149"/>
    <lineage>
        <taxon>Eukaryota</taxon>
        <taxon>Sar</taxon>
        <taxon>Alveolata</taxon>
        <taxon>Ciliophora</taxon>
        <taxon>Intramacronucleata</taxon>
        <taxon>Oligohymenophorea</taxon>
        <taxon>Scuticociliatia</taxon>
        <taxon>Philasterida</taxon>
        <taxon>Pseudocohnilembidae</taxon>
        <taxon>Pseudocohnilembus</taxon>
    </lineage>
</organism>
<comment type="caution">
    <text evidence="3">The sequence shown here is derived from an EMBL/GenBank/DDBJ whole genome shotgun (WGS) entry which is preliminary data.</text>
</comment>
<feature type="region of interest" description="Disordered" evidence="1">
    <location>
        <begin position="392"/>
        <end position="508"/>
    </location>
</feature>
<dbReference type="PROSITE" id="PS50097">
    <property type="entry name" value="BTB"/>
    <property type="match status" value="1"/>
</dbReference>